<protein>
    <submittedName>
        <fullName evidence="2">Uncharacterized protein</fullName>
    </submittedName>
</protein>
<proteinExistence type="predicted"/>
<feature type="compositionally biased region" description="Polar residues" evidence="1">
    <location>
        <begin position="28"/>
        <end position="50"/>
    </location>
</feature>
<evidence type="ECO:0000313" key="3">
    <source>
        <dbReference type="Proteomes" id="UP001445335"/>
    </source>
</evidence>
<keyword evidence="3" id="KW-1185">Reference proteome</keyword>
<dbReference type="EMBL" id="JALJOU010000003">
    <property type="protein sequence ID" value="KAK9845502.1"/>
    <property type="molecule type" value="Genomic_DNA"/>
</dbReference>
<dbReference type="AlphaFoldDB" id="A0AAW1SHJ0"/>
<sequence>MHIHASAEVLTPYVPPLWGSRACKPRCSGTSPGVQSQKSLSRAGGQTSEFKSAAPCTQQAHPAAPVAPQPEPLRAGAAEEVLLTALRESRRNLIGLQASQKALVEAIKREEMQFDRLQFAYKKAISEAAYVRTLEKLLERERQAALGRQA</sequence>
<gene>
    <name evidence="2" type="ORF">WJX81_008026</name>
</gene>
<reference evidence="2 3" key="1">
    <citation type="journal article" date="2024" name="Nat. Commun.">
        <title>Phylogenomics reveals the evolutionary origins of lichenization in chlorophyte algae.</title>
        <authorList>
            <person name="Puginier C."/>
            <person name="Libourel C."/>
            <person name="Otte J."/>
            <person name="Skaloud P."/>
            <person name="Haon M."/>
            <person name="Grisel S."/>
            <person name="Petersen M."/>
            <person name="Berrin J.G."/>
            <person name="Delaux P.M."/>
            <person name="Dal Grande F."/>
            <person name="Keller J."/>
        </authorList>
    </citation>
    <scope>NUCLEOTIDE SEQUENCE [LARGE SCALE GENOMIC DNA]</scope>
    <source>
        <strain evidence="2 3">SAG 245.80</strain>
    </source>
</reference>
<name>A0AAW1SHJ0_9CHLO</name>
<accession>A0AAW1SHJ0</accession>
<comment type="caution">
    <text evidence="2">The sequence shown here is derived from an EMBL/GenBank/DDBJ whole genome shotgun (WGS) entry which is preliminary data.</text>
</comment>
<evidence type="ECO:0000256" key="1">
    <source>
        <dbReference type="SAM" id="MobiDB-lite"/>
    </source>
</evidence>
<organism evidence="2 3">
    <name type="scientific">Elliptochloris bilobata</name>
    <dbReference type="NCBI Taxonomy" id="381761"/>
    <lineage>
        <taxon>Eukaryota</taxon>
        <taxon>Viridiplantae</taxon>
        <taxon>Chlorophyta</taxon>
        <taxon>core chlorophytes</taxon>
        <taxon>Trebouxiophyceae</taxon>
        <taxon>Trebouxiophyceae incertae sedis</taxon>
        <taxon>Elliptochloris clade</taxon>
        <taxon>Elliptochloris</taxon>
    </lineage>
</organism>
<evidence type="ECO:0000313" key="2">
    <source>
        <dbReference type="EMBL" id="KAK9845502.1"/>
    </source>
</evidence>
<dbReference type="Proteomes" id="UP001445335">
    <property type="component" value="Unassembled WGS sequence"/>
</dbReference>
<feature type="region of interest" description="Disordered" evidence="1">
    <location>
        <begin position="26"/>
        <end position="70"/>
    </location>
</feature>